<dbReference type="EMBL" id="GBXM01005046">
    <property type="protein sequence ID" value="JAI03532.1"/>
    <property type="molecule type" value="Transcribed_RNA"/>
</dbReference>
<feature type="transmembrane region" description="Helical" evidence="1">
    <location>
        <begin position="12"/>
        <end position="31"/>
    </location>
</feature>
<reference evidence="2" key="2">
    <citation type="journal article" date="2015" name="Fish Shellfish Immunol.">
        <title>Early steps in the European eel (Anguilla anguilla)-Vibrio vulnificus interaction in the gills: Role of the RtxA13 toxin.</title>
        <authorList>
            <person name="Callol A."/>
            <person name="Pajuelo D."/>
            <person name="Ebbesson L."/>
            <person name="Teles M."/>
            <person name="MacKenzie S."/>
            <person name="Amaro C."/>
        </authorList>
    </citation>
    <scope>NUCLEOTIDE SEQUENCE</scope>
</reference>
<keyword evidence="1" id="KW-0472">Membrane</keyword>
<evidence type="ECO:0000256" key="1">
    <source>
        <dbReference type="SAM" id="Phobius"/>
    </source>
</evidence>
<dbReference type="AlphaFoldDB" id="A0A0E9XM69"/>
<sequence>MSKACCGCHISGAPFCVSPLSVSLLFISYLGGGPSS</sequence>
<protein>
    <submittedName>
        <fullName evidence="2">Uncharacterized protein</fullName>
    </submittedName>
</protein>
<reference evidence="2" key="1">
    <citation type="submission" date="2014-11" db="EMBL/GenBank/DDBJ databases">
        <authorList>
            <person name="Amaro Gonzalez C."/>
        </authorList>
    </citation>
    <scope>NUCLEOTIDE SEQUENCE</scope>
</reference>
<keyword evidence="1" id="KW-1133">Transmembrane helix</keyword>
<name>A0A0E9XM69_ANGAN</name>
<keyword evidence="1" id="KW-0812">Transmembrane</keyword>
<proteinExistence type="predicted"/>
<accession>A0A0E9XM69</accession>
<evidence type="ECO:0000313" key="2">
    <source>
        <dbReference type="EMBL" id="JAI03532.1"/>
    </source>
</evidence>
<organism evidence="2">
    <name type="scientific">Anguilla anguilla</name>
    <name type="common">European freshwater eel</name>
    <name type="synonym">Muraena anguilla</name>
    <dbReference type="NCBI Taxonomy" id="7936"/>
    <lineage>
        <taxon>Eukaryota</taxon>
        <taxon>Metazoa</taxon>
        <taxon>Chordata</taxon>
        <taxon>Craniata</taxon>
        <taxon>Vertebrata</taxon>
        <taxon>Euteleostomi</taxon>
        <taxon>Actinopterygii</taxon>
        <taxon>Neopterygii</taxon>
        <taxon>Teleostei</taxon>
        <taxon>Anguilliformes</taxon>
        <taxon>Anguillidae</taxon>
        <taxon>Anguilla</taxon>
    </lineage>
</organism>